<dbReference type="PANTHER" id="PTHR33327">
    <property type="entry name" value="ENDONUCLEASE"/>
    <property type="match status" value="1"/>
</dbReference>
<feature type="domain" description="DUF7041" evidence="2">
    <location>
        <begin position="160"/>
        <end position="242"/>
    </location>
</feature>
<dbReference type="InterPro" id="IPR055469">
    <property type="entry name" value="DUF7041"/>
</dbReference>
<dbReference type="Pfam" id="PF23055">
    <property type="entry name" value="DUF7041"/>
    <property type="match status" value="1"/>
</dbReference>
<dbReference type="VEuPathDB" id="VectorBase:LOC119164954"/>
<reference evidence="3" key="2">
    <citation type="submission" date="2021-09" db="EMBL/GenBank/DDBJ databases">
        <authorList>
            <person name="Jia N."/>
            <person name="Wang J."/>
            <person name="Shi W."/>
            <person name="Du L."/>
            <person name="Sun Y."/>
            <person name="Zhan W."/>
            <person name="Jiang J."/>
            <person name="Wang Q."/>
            <person name="Zhang B."/>
            <person name="Ji P."/>
            <person name="Sakyi L.B."/>
            <person name="Cui X."/>
            <person name="Yuan T."/>
            <person name="Jiang B."/>
            <person name="Yang W."/>
            <person name="Lam T.T.-Y."/>
            <person name="Chang Q."/>
            <person name="Ding S."/>
            <person name="Wang X."/>
            <person name="Zhu J."/>
            <person name="Ruan X."/>
            <person name="Zhao L."/>
            <person name="Wei J."/>
            <person name="Que T."/>
            <person name="Du C."/>
            <person name="Cheng J."/>
            <person name="Dai P."/>
            <person name="Han X."/>
            <person name="Huang E."/>
            <person name="Gao Y."/>
            <person name="Liu J."/>
            <person name="Shao H."/>
            <person name="Ye R."/>
            <person name="Li L."/>
            <person name="Wei W."/>
            <person name="Wang X."/>
            <person name="Wang C."/>
            <person name="Huo Q."/>
            <person name="Li W."/>
            <person name="Guo W."/>
            <person name="Chen H."/>
            <person name="Chen S."/>
            <person name="Zhou L."/>
            <person name="Zhou L."/>
            <person name="Ni X."/>
            <person name="Tian J."/>
            <person name="Zhou Y."/>
            <person name="Sheng Y."/>
            <person name="Liu T."/>
            <person name="Pan Y."/>
            <person name="Xia L."/>
            <person name="Li J."/>
            <person name="Zhao F."/>
            <person name="Cao W."/>
        </authorList>
    </citation>
    <scope>NUCLEOTIDE SEQUENCE</scope>
    <source>
        <strain evidence="3">Rmic-2018</strain>
        <tissue evidence="3">Larvae</tissue>
    </source>
</reference>
<comment type="caution">
    <text evidence="3">The sequence shown here is derived from an EMBL/GenBank/DDBJ whole genome shotgun (WGS) entry which is preliminary data.</text>
</comment>
<feature type="region of interest" description="Disordered" evidence="1">
    <location>
        <begin position="359"/>
        <end position="387"/>
    </location>
</feature>
<feature type="compositionally biased region" description="Basic and acidic residues" evidence="1">
    <location>
        <begin position="375"/>
        <end position="384"/>
    </location>
</feature>
<name>A0A9J6DRG3_RHIMP</name>
<dbReference type="Proteomes" id="UP000821866">
    <property type="component" value="Chromosome 6"/>
</dbReference>
<gene>
    <name evidence="3" type="ORF">HPB51_023958</name>
</gene>
<evidence type="ECO:0000313" key="4">
    <source>
        <dbReference type="Proteomes" id="UP000821866"/>
    </source>
</evidence>
<evidence type="ECO:0000259" key="2">
    <source>
        <dbReference type="Pfam" id="PF23055"/>
    </source>
</evidence>
<reference evidence="3" key="1">
    <citation type="journal article" date="2020" name="Cell">
        <title>Large-Scale Comparative Analyses of Tick Genomes Elucidate Their Genetic Diversity and Vector Capacities.</title>
        <authorList>
            <consortium name="Tick Genome and Microbiome Consortium (TIGMIC)"/>
            <person name="Jia N."/>
            <person name="Wang J."/>
            <person name="Shi W."/>
            <person name="Du L."/>
            <person name="Sun Y."/>
            <person name="Zhan W."/>
            <person name="Jiang J.F."/>
            <person name="Wang Q."/>
            <person name="Zhang B."/>
            <person name="Ji P."/>
            <person name="Bell-Sakyi L."/>
            <person name="Cui X.M."/>
            <person name="Yuan T.T."/>
            <person name="Jiang B.G."/>
            <person name="Yang W.F."/>
            <person name="Lam T.T."/>
            <person name="Chang Q.C."/>
            <person name="Ding S.J."/>
            <person name="Wang X.J."/>
            <person name="Zhu J.G."/>
            <person name="Ruan X.D."/>
            <person name="Zhao L."/>
            <person name="Wei J.T."/>
            <person name="Ye R.Z."/>
            <person name="Que T.C."/>
            <person name="Du C.H."/>
            <person name="Zhou Y.H."/>
            <person name="Cheng J.X."/>
            <person name="Dai P.F."/>
            <person name="Guo W.B."/>
            <person name="Han X.H."/>
            <person name="Huang E.J."/>
            <person name="Li L.F."/>
            <person name="Wei W."/>
            <person name="Gao Y.C."/>
            <person name="Liu J.Z."/>
            <person name="Shao H.Z."/>
            <person name="Wang X."/>
            <person name="Wang C.C."/>
            <person name="Yang T.C."/>
            <person name="Huo Q.B."/>
            <person name="Li W."/>
            <person name="Chen H.Y."/>
            <person name="Chen S.E."/>
            <person name="Zhou L.G."/>
            <person name="Ni X.B."/>
            <person name="Tian J.H."/>
            <person name="Sheng Y."/>
            <person name="Liu T."/>
            <person name="Pan Y.S."/>
            <person name="Xia L.Y."/>
            <person name="Li J."/>
            <person name="Zhao F."/>
            <person name="Cao W.C."/>
        </authorList>
    </citation>
    <scope>NUCLEOTIDE SEQUENCE</scope>
    <source>
        <strain evidence="3">Rmic-2018</strain>
    </source>
</reference>
<proteinExistence type="predicted"/>
<organism evidence="3 4">
    <name type="scientific">Rhipicephalus microplus</name>
    <name type="common">Cattle tick</name>
    <name type="synonym">Boophilus microplus</name>
    <dbReference type="NCBI Taxonomy" id="6941"/>
    <lineage>
        <taxon>Eukaryota</taxon>
        <taxon>Metazoa</taxon>
        <taxon>Ecdysozoa</taxon>
        <taxon>Arthropoda</taxon>
        <taxon>Chelicerata</taxon>
        <taxon>Arachnida</taxon>
        <taxon>Acari</taxon>
        <taxon>Parasitiformes</taxon>
        <taxon>Ixodida</taxon>
        <taxon>Ixodoidea</taxon>
        <taxon>Ixodidae</taxon>
        <taxon>Rhipicephalinae</taxon>
        <taxon>Rhipicephalus</taxon>
        <taxon>Boophilus</taxon>
    </lineage>
</organism>
<dbReference type="AlphaFoldDB" id="A0A9J6DRG3"/>
<feature type="region of interest" description="Disordered" evidence="1">
    <location>
        <begin position="107"/>
        <end position="148"/>
    </location>
</feature>
<dbReference type="PANTHER" id="PTHR33327:SF3">
    <property type="entry name" value="RNA-DIRECTED DNA POLYMERASE"/>
    <property type="match status" value="1"/>
</dbReference>
<protein>
    <recommendedName>
        <fullName evidence="2">DUF7041 domain-containing protein</fullName>
    </recommendedName>
</protein>
<evidence type="ECO:0000313" key="3">
    <source>
        <dbReference type="EMBL" id="KAH8024448.1"/>
    </source>
</evidence>
<keyword evidence="4" id="KW-1185">Reference proteome</keyword>
<dbReference type="EMBL" id="JABSTU010000008">
    <property type="protein sequence ID" value="KAH8024448.1"/>
    <property type="molecule type" value="Genomic_DNA"/>
</dbReference>
<feature type="compositionally biased region" description="Polar residues" evidence="1">
    <location>
        <begin position="113"/>
        <end position="124"/>
    </location>
</feature>
<feature type="compositionally biased region" description="Polar residues" evidence="1">
    <location>
        <begin position="360"/>
        <end position="371"/>
    </location>
</feature>
<sequence length="419" mass="46176">MSVCMVILHVSGCRPAVPAVAKAGTAEERSYFRFREEKTMPLGKKCGSSVSEGLTWALYCRGFVSKSAPLSRPIWLPYDANRYAKPFSAPGRSYIITPVPPVELTAFPPPTVNGDSIKNTQPRSSRLDPAGSATNPTGPDAQEDAKPSGAAVAAIQDVNLPPFWPNSPSTWFLQVEAHFRLRQITSQQARHWHLVSCLPPDVADDLADILASPHPSHPYDTLKAAIISRKSEFEHSRLQQLITATELGYRRPSQLLRRMRQLLGGPSAPQEEKLLRELFLQRLPQSMIPVLVAAGDVPLDTLAEMADRVADYSQAHNLNAVTTPPPATAADPALASIENRLDALVRRLDDFVPAHRRPSSRFQIHSRSLTPPRSPELRPPDAPRDVSSSTVFWYHRRFSASARKCTRPCSWSGNATTGH</sequence>
<evidence type="ECO:0000256" key="1">
    <source>
        <dbReference type="SAM" id="MobiDB-lite"/>
    </source>
</evidence>
<accession>A0A9J6DRG3</accession>